<dbReference type="PANTHER" id="PTHR34075">
    <property type="entry name" value="BLR3430 PROTEIN"/>
    <property type="match status" value="1"/>
</dbReference>
<dbReference type="PANTHER" id="PTHR34075:SF5">
    <property type="entry name" value="BLR3430 PROTEIN"/>
    <property type="match status" value="1"/>
</dbReference>
<dbReference type="EMBL" id="JBHSWV010000297">
    <property type="protein sequence ID" value="MFC6766808.1"/>
    <property type="molecule type" value="Genomic_DNA"/>
</dbReference>
<protein>
    <submittedName>
        <fullName evidence="3">Zn-ribbon domain-containing OB-fold protein</fullName>
    </submittedName>
</protein>
<evidence type="ECO:0000259" key="1">
    <source>
        <dbReference type="Pfam" id="PF01796"/>
    </source>
</evidence>
<dbReference type="SUPFAM" id="SSF50249">
    <property type="entry name" value="Nucleic acid-binding proteins"/>
    <property type="match status" value="1"/>
</dbReference>
<dbReference type="Gene3D" id="6.10.30.10">
    <property type="match status" value="1"/>
</dbReference>
<dbReference type="InterPro" id="IPR002878">
    <property type="entry name" value="ChsH2_C"/>
</dbReference>
<dbReference type="InterPro" id="IPR052513">
    <property type="entry name" value="Thioester_dehydratase-like"/>
</dbReference>
<name>A0ABD5SP73_9EURY</name>
<dbReference type="Pfam" id="PF12172">
    <property type="entry name" value="zf-ChsH2"/>
    <property type="match status" value="1"/>
</dbReference>
<dbReference type="InterPro" id="IPR022002">
    <property type="entry name" value="ChsH2_Znr"/>
</dbReference>
<evidence type="ECO:0000313" key="4">
    <source>
        <dbReference type="Proteomes" id="UP001596383"/>
    </source>
</evidence>
<feature type="domain" description="ChsH2 rubredoxin-like zinc ribbon" evidence="2">
    <location>
        <begin position="28"/>
        <end position="57"/>
    </location>
</feature>
<gene>
    <name evidence="3" type="ORF">ACFQE6_17995</name>
</gene>
<organism evidence="3 4">
    <name type="scientific">Natrinema soli</name>
    <dbReference type="NCBI Taxonomy" id="1930624"/>
    <lineage>
        <taxon>Archaea</taxon>
        <taxon>Methanobacteriati</taxon>
        <taxon>Methanobacteriota</taxon>
        <taxon>Stenosarchaea group</taxon>
        <taxon>Halobacteria</taxon>
        <taxon>Halobacteriales</taxon>
        <taxon>Natrialbaceae</taxon>
        <taxon>Natrinema</taxon>
    </lineage>
</organism>
<evidence type="ECO:0000313" key="3">
    <source>
        <dbReference type="EMBL" id="MFC6766808.1"/>
    </source>
</evidence>
<accession>A0ABD5SP73</accession>
<reference evidence="3 4" key="1">
    <citation type="journal article" date="2019" name="Int. J. Syst. Evol. Microbiol.">
        <title>The Global Catalogue of Microorganisms (GCM) 10K type strain sequencing project: providing services to taxonomists for standard genome sequencing and annotation.</title>
        <authorList>
            <consortium name="The Broad Institute Genomics Platform"/>
            <consortium name="The Broad Institute Genome Sequencing Center for Infectious Disease"/>
            <person name="Wu L."/>
            <person name="Ma J."/>
        </authorList>
    </citation>
    <scope>NUCLEOTIDE SEQUENCE [LARGE SCALE GENOMIC DNA]</scope>
    <source>
        <strain evidence="3 4">LMG 29247</strain>
    </source>
</reference>
<keyword evidence="4" id="KW-1185">Reference proteome</keyword>
<dbReference type="Proteomes" id="UP001596383">
    <property type="component" value="Unassembled WGS sequence"/>
</dbReference>
<comment type="caution">
    <text evidence="3">The sequence shown here is derived from an EMBL/GenBank/DDBJ whole genome shotgun (WGS) entry which is preliminary data.</text>
</comment>
<dbReference type="Pfam" id="PF01796">
    <property type="entry name" value="OB_ChsH2_C"/>
    <property type="match status" value="1"/>
</dbReference>
<evidence type="ECO:0000259" key="2">
    <source>
        <dbReference type="Pfam" id="PF12172"/>
    </source>
</evidence>
<feature type="domain" description="ChsH2 C-terminal OB-fold" evidence="1">
    <location>
        <begin position="60"/>
        <end position="119"/>
    </location>
</feature>
<dbReference type="RefSeq" id="WP_273739754.1">
    <property type="nucleotide sequence ID" value="NZ_JAQIVI010000297.1"/>
</dbReference>
<dbReference type="InterPro" id="IPR012340">
    <property type="entry name" value="NA-bd_OB-fold"/>
</dbReference>
<dbReference type="AlphaFoldDB" id="A0ABD5SP73"/>
<proteinExistence type="predicted"/>
<sequence length="144" mass="15991">MCQVHPDYNESSGLVVDGSIRIAADGNPVLIGTECSECGFIVFPSRSFCRSCLSDNVADVKLARTGQLETYTVAHTGQEGIEPPYAFGFVNLENVQIYSLLTEWKERSLEVGDPVELVLEKIRTDSETGEPLFGHMFRPMEEEQ</sequence>